<evidence type="ECO:0000259" key="2">
    <source>
        <dbReference type="Pfam" id="PF18942"/>
    </source>
</evidence>
<proteinExistence type="predicted"/>
<keyword evidence="1" id="KW-0732">Signal</keyword>
<evidence type="ECO:0000313" key="3">
    <source>
        <dbReference type="EMBL" id="TDU43339.1"/>
    </source>
</evidence>
<dbReference type="EMBL" id="SOBW01000007">
    <property type="protein sequence ID" value="TDU43339.1"/>
    <property type="molecule type" value="Genomic_DNA"/>
</dbReference>
<sequence>MIKPIKPLALLSGMLIALAVISCVQDDDFSIPDGLGVEENKGLQALLASDATEISIPDLKAKYTNNDALPVLIETNIYIRGYVSSSDKSGNFFKEIYIQNAAVDPTAGIKVIINQVDSYNQYNIGREVYINLKGLYVGEERVGNGVTTIGGSTKTNQFGTIVQRLTENQRMQQIFRTGTTLPLTPLNLTFSQVNSNHIGIYSKFNGVEFATHLEGKRYFDPVQDFDTLRQLQSCTGTIGYSNFSLETSSFASFKDVLLPTGNGSISGVITKTYDGSRLVIALNILGDVVMTDSRCIPLSLGNFKLLFKEDFESAKHNTNLNFKGWTNFAQAGTTKWREKNLEGNGFTEFSSFGSRVPINIAWLITPGLDMDAPSEKYLNFRAAQHHLDSPNNTLEVLVSTNYNGSNVLAATWISVDAAIPSQNHPWYEFIDSGLIDVSSYTGTLHVAFKVTGSGTDTTLDGSYQIDDVMLLTPDKK</sequence>
<evidence type="ECO:0000256" key="1">
    <source>
        <dbReference type="SAM" id="SignalP"/>
    </source>
</evidence>
<feature type="chain" id="PRO_5020479786" description="DUF5689 domain-containing protein" evidence="1">
    <location>
        <begin position="20"/>
        <end position="476"/>
    </location>
</feature>
<comment type="caution">
    <text evidence="3">The sequence shown here is derived from an EMBL/GenBank/DDBJ whole genome shotgun (WGS) entry which is preliminary data.</text>
</comment>
<dbReference type="RefSeq" id="WP_243835670.1">
    <property type="nucleotide sequence ID" value="NZ_SOBW01000007.1"/>
</dbReference>
<dbReference type="Pfam" id="PF18942">
    <property type="entry name" value="DUF5689"/>
    <property type="match status" value="1"/>
</dbReference>
<feature type="domain" description="DUF5689" evidence="2">
    <location>
        <begin position="52"/>
        <end position="288"/>
    </location>
</feature>
<protein>
    <recommendedName>
        <fullName evidence="2">DUF5689 domain-containing protein</fullName>
    </recommendedName>
</protein>
<dbReference type="Proteomes" id="UP000294689">
    <property type="component" value="Unassembled WGS sequence"/>
</dbReference>
<dbReference type="AlphaFoldDB" id="A0A4R7Q8U1"/>
<reference evidence="3 4" key="1">
    <citation type="submission" date="2019-03" db="EMBL/GenBank/DDBJ databases">
        <title>Genomic Encyclopedia of Archaeal and Bacterial Type Strains, Phase II (KMG-II): from individual species to whole genera.</title>
        <authorList>
            <person name="Goeker M."/>
        </authorList>
    </citation>
    <scope>NUCLEOTIDE SEQUENCE [LARGE SCALE GENOMIC DNA]</scope>
    <source>
        <strain evidence="3 4">DSM 28135</strain>
    </source>
</reference>
<evidence type="ECO:0000313" key="4">
    <source>
        <dbReference type="Proteomes" id="UP000294689"/>
    </source>
</evidence>
<organism evidence="3 4">
    <name type="scientific">Gelidibacter sediminis</name>
    <dbReference type="NCBI Taxonomy" id="1608710"/>
    <lineage>
        <taxon>Bacteria</taxon>
        <taxon>Pseudomonadati</taxon>
        <taxon>Bacteroidota</taxon>
        <taxon>Flavobacteriia</taxon>
        <taxon>Flavobacteriales</taxon>
        <taxon>Flavobacteriaceae</taxon>
        <taxon>Gelidibacter</taxon>
    </lineage>
</organism>
<dbReference type="InterPro" id="IPR043744">
    <property type="entry name" value="DUF5689"/>
</dbReference>
<feature type="signal peptide" evidence="1">
    <location>
        <begin position="1"/>
        <end position="19"/>
    </location>
</feature>
<gene>
    <name evidence="3" type="ORF">BXY82_0750</name>
</gene>
<name>A0A4R7Q8U1_9FLAO</name>
<dbReference type="NCBIfam" id="NF038128">
    <property type="entry name" value="choice_anch_J"/>
    <property type="match status" value="1"/>
</dbReference>
<keyword evidence="4" id="KW-1185">Reference proteome</keyword>
<accession>A0A4R7Q8U1</accession>
<dbReference type="Gene3D" id="2.60.120.200">
    <property type="match status" value="1"/>
</dbReference>
<dbReference type="PROSITE" id="PS51257">
    <property type="entry name" value="PROKAR_LIPOPROTEIN"/>
    <property type="match status" value="1"/>
</dbReference>